<proteinExistence type="predicted"/>
<gene>
    <name evidence="2" type="ORF">TCIL3000_10_13580</name>
</gene>
<accession>G0UYV6</accession>
<evidence type="ECO:0000313" key="2">
    <source>
        <dbReference type="EMBL" id="CCC94574.1"/>
    </source>
</evidence>
<feature type="region of interest" description="Disordered" evidence="1">
    <location>
        <begin position="326"/>
        <end position="346"/>
    </location>
</feature>
<feature type="region of interest" description="Disordered" evidence="1">
    <location>
        <begin position="622"/>
        <end position="668"/>
    </location>
</feature>
<dbReference type="VEuPathDB" id="TriTrypDB:TcIL3000_10_13580"/>
<feature type="compositionally biased region" description="Basic and acidic residues" evidence="1">
    <location>
        <begin position="166"/>
        <end position="175"/>
    </location>
</feature>
<dbReference type="EMBL" id="HE575323">
    <property type="protein sequence ID" value="CCC94574.1"/>
    <property type="molecule type" value="Genomic_DNA"/>
</dbReference>
<feature type="compositionally biased region" description="Acidic residues" evidence="1">
    <location>
        <begin position="203"/>
        <end position="217"/>
    </location>
</feature>
<feature type="compositionally biased region" description="Low complexity" evidence="1">
    <location>
        <begin position="154"/>
        <end position="163"/>
    </location>
</feature>
<sequence length="760" mass="81457">MHSHHILQELPAKETTLERYRMSVERVDSSCSTFDEVLESAMGFPGTQGAAEEPSSGKLGGTEQEKHLVCTKHVYDLTPDATQSSRMVTDTMTMGSAVRVPQALRGATRRTMFDVFGYLNTVTHNSDGEGGSAVPGNAQEEVASQRAHPVCSLGSAARGSASGEEAVSHPSRDLTRSLLHLLPSRCDEKGRGQKSPRQRMQEEVESVSDFDDTDETGSDQPSGPGMLPSEVETEANTVVSGSQQWVFSHDELYRSKLQETVEVPVRKGVEHVTPSASARSRGKGGPPVWEALENADCGEQARCAPGRKSLTTLLGMMETIMHDESRAAASTVSDAKGGKADEGERSTVEALVAEGFDIRFPTTNSSAVPVPPRKRARADTALKRLTDNPTAVIVDVYLTHSSGQWKLGRNAGCSSSEGAVARTSDNVLSDSLAPMNAPSGVQLSFLVQKVENVFSLFILRGTIVWMDDKASEDIRKANSPSRAGRLPEGEPQQQKSDIWSVVLTADIFRASPVVSGEHVYLGRPFFVFASVSTIIASFNVTTDATMRLQGAQCSRGVGLCEDSRANGSVRPSGHGESHALLDTTTPDRTSKLAQTYRGDPSPFWAYDPFVYKVSNWSHKSGSRDVVRVQTENSASPRQGCHPTQRPPAIQSGPGSPAAPSGETASDSTQAYAVWDPMGEGFPRGPGEEWDVSTEVLQFVRCRISSGADIPSLGVSTIAGDGEAARVVVVSQGESQPLTPPPFSQISSLSSFSTPERYGVR</sequence>
<dbReference type="AlphaFoldDB" id="G0UYV6"/>
<name>G0UYV6_TRYCI</name>
<feature type="compositionally biased region" description="Low complexity" evidence="1">
    <location>
        <begin position="743"/>
        <end position="754"/>
    </location>
</feature>
<feature type="region of interest" description="Disordered" evidence="1">
    <location>
        <begin position="732"/>
        <end position="760"/>
    </location>
</feature>
<organism evidence="2">
    <name type="scientific">Trypanosoma congolense (strain IL3000)</name>
    <dbReference type="NCBI Taxonomy" id="1068625"/>
    <lineage>
        <taxon>Eukaryota</taxon>
        <taxon>Discoba</taxon>
        <taxon>Euglenozoa</taxon>
        <taxon>Kinetoplastea</taxon>
        <taxon>Metakinetoplastina</taxon>
        <taxon>Trypanosomatida</taxon>
        <taxon>Trypanosomatidae</taxon>
        <taxon>Trypanosoma</taxon>
        <taxon>Nannomonas</taxon>
    </lineage>
</organism>
<feature type="compositionally biased region" description="Basic and acidic residues" evidence="1">
    <location>
        <begin position="336"/>
        <end position="346"/>
    </location>
</feature>
<feature type="region of interest" description="Disordered" evidence="1">
    <location>
        <begin position="127"/>
        <end position="229"/>
    </location>
</feature>
<evidence type="ECO:0000256" key="1">
    <source>
        <dbReference type="SAM" id="MobiDB-lite"/>
    </source>
</evidence>
<protein>
    <submittedName>
        <fullName evidence="2">Uncharacterized protein TCIL3000_10_13580</fullName>
    </submittedName>
</protein>
<reference evidence="2" key="1">
    <citation type="journal article" date="2012" name="Proc. Natl. Acad. Sci. U.S.A.">
        <title>Antigenic diversity is generated by distinct evolutionary mechanisms in African trypanosome species.</title>
        <authorList>
            <person name="Jackson A.P."/>
            <person name="Berry A."/>
            <person name="Aslett M."/>
            <person name="Allison H.C."/>
            <person name="Burton P."/>
            <person name="Vavrova-Anderson J."/>
            <person name="Brown R."/>
            <person name="Browne H."/>
            <person name="Corton N."/>
            <person name="Hauser H."/>
            <person name="Gamble J."/>
            <person name="Gilderthorp R."/>
            <person name="Marcello L."/>
            <person name="McQuillan J."/>
            <person name="Otto T.D."/>
            <person name="Quail M.A."/>
            <person name="Sanders M.J."/>
            <person name="van Tonder A."/>
            <person name="Ginger M.L."/>
            <person name="Field M.C."/>
            <person name="Barry J.D."/>
            <person name="Hertz-Fowler C."/>
            <person name="Berriman M."/>
        </authorList>
    </citation>
    <scope>NUCLEOTIDE SEQUENCE</scope>
    <source>
        <strain evidence="2">IL3000</strain>
    </source>
</reference>